<comment type="caution">
    <text evidence="1">The sequence shown here is derived from an EMBL/GenBank/DDBJ whole genome shotgun (WGS) entry which is preliminary data.</text>
</comment>
<proteinExistence type="predicted"/>
<name>A0A0V1JEU9_TRIPS</name>
<dbReference type="EMBL" id="JYDV01000103">
    <property type="protein sequence ID" value="KRZ33523.1"/>
    <property type="molecule type" value="Genomic_DNA"/>
</dbReference>
<evidence type="ECO:0000313" key="2">
    <source>
        <dbReference type="Proteomes" id="UP000054826"/>
    </source>
</evidence>
<evidence type="ECO:0000313" key="1">
    <source>
        <dbReference type="EMBL" id="KRZ33523.1"/>
    </source>
</evidence>
<reference evidence="1 2" key="1">
    <citation type="submission" date="2015-01" db="EMBL/GenBank/DDBJ databases">
        <title>Evolution of Trichinella species and genotypes.</title>
        <authorList>
            <person name="Korhonen P.K."/>
            <person name="Edoardo P."/>
            <person name="Giuseppe L.R."/>
            <person name="Gasser R.B."/>
        </authorList>
    </citation>
    <scope>NUCLEOTIDE SEQUENCE [LARGE SCALE GENOMIC DNA]</scope>
    <source>
        <strain evidence="1">ISS176</strain>
    </source>
</reference>
<dbReference type="Proteomes" id="UP000054826">
    <property type="component" value="Unassembled WGS sequence"/>
</dbReference>
<sequence length="166" mass="19391">MMIFIRRQSDSRLLRKKAQFKLSIEREGIFDSSKKSLSQASSSSVDTVDFFCGTRLFFSTSNLFLSHYIELNETTHFDDSILVDSSFEVLYHVLNLFYRFADLDFGSRKSFLILMRMRCHNSFESCLSNVNSKSLMRKWDFISINCICLRNLFSEFCDSGDVELQV</sequence>
<protein>
    <submittedName>
        <fullName evidence="1">Uncharacterized protein</fullName>
    </submittedName>
</protein>
<organism evidence="1 2">
    <name type="scientific">Trichinella pseudospiralis</name>
    <name type="common">Parasitic roundworm</name>
    <dbReference type="NCBI Taxonomy" id="6337"/>
    <lineage>
        <taxon>Eukaryota</taxon>
        <taxon>Metazoa</taxon>
        <taxon>Ecdysozoa</taxon>
        <taxon>Nematoda</taxon>
        <taxon>Enoplea</taxon>
        <taxon>Dorylaimia</taxon>
        <taxon>Trichinellida</taxon>
        <taxon>Trichinellidae</taxon>
        <taxon>Trichinella</taxon>
    </lineage>
</organism>
<dbReference type="AlphaFoldDB" id="A0A0V1JEU9"/>
<accession>A0A0V1JEU9</accession>
<gene>
    <name evidence="1" type="ORF">T4C_3373</name>
</gene>